<keyword evidence="6" id="KW-1185">Reference proteome</keyword>
<comment type="caution">
    <text evidence="5">The sequence shown here is derived from an EMBL/GenBank/DDBJ whole genome shotgun (WGS) entry which is preliminary data.</text>
</comment>
<comment type="similarity">
    <text evidence="1 2">Belongs to the anti-sigma-factor antagonist family.</text>
</comment>
<organism evidence="5 6">
    <name type="scientific">Streptomyces apricus</name>
    <dbReference type="NCBI Taxonomy" id="1828112"/>
    <lineage>
        <taxon>Bacteria</taxon>
        <taxon>Bacillati</taxon>
        <taxon>Actinomycetota</taxon>
        <taxon>Actinomycetes</taxon>
        <taxon>Kitasatosporales</taxon>
        <taxon>Streptomycetaceae</taxon>
        <taxon>Streptomyces</taxon>
    </lineage>
</organism>
<evidence type="ECO:0000259" key="4">
    <source>
        <dbReference type="PROSITE" id="PS50801"/>
    </source>
</evidence>
<dbReference type="PANTHER" id="PTHR33495:SF2">
    <property type="entry name" value="ANTI-SIGMA FACTOR ANTAGONIST TM_1081-RELATED"/>
    <property type="match status" value="1"/>
</dbReference>
<accession>A0A5B0BHK3</accession>
<dbReference type="SUPFAM" id="SSF52091">
    <property type="entry name" value="SpoIIaa-like"/>
    <property type="match status" value="1"/>
</dbReference>
<dbReference type="GO" id="GO:0043856">
    <property type="term" value="F:anti-sigma factor antagonist activity"/>
    <property type="evidence" value="ECO:0007669"/>
    <property type="project" value="InterPro"/>
</dbReference>
<dbReference type="NCBIfam" id="TIGR00377">
    <property type="entry name" value="ant_ant_sig"/>
    <property type="match status" value="1"/>
</dbReference>
<dbReference type="PROSITE" id="PS50801">
    <property type="entry name" value="STAS"/>
    <property type="match status" value="1"/>
</dbReference>
<evidence type="ECO:0000256" key="1">
    <source>
        <dbReference type="ARBA" id="ARBA00009013"/>
    </source>
</evidence>
<gene>
    <name evidence="5" type="ORF">FGF04_06215</name>
</gene>
<dbReference type="InterPro" id="IPR036513">
    <property type="entry name" value="STAS_dom_sf"/>
</dbReference>
<feature type="compositionally biased region" description="Basic and acidic residues" evidence="3">
    <location>
        <begin position="69"/>
        <end position="82"/>
    </location>
</feature>
<feature type="region of interest" description="Disordered" evidence="3">
    <location>
        <begin position="1"/>
        <end position="82"/>
    </location>
</feature>
<name>A0A5B0BHK3_9ACTN</name>
<dbReference type="PANTHER" id="PTHR33495">
    <property type="entry name" value="ANTI-SIGMA FACTOR ANTAGONIST TM_1081-RELATED-RELATED"/>
    <property type="match status" value="1"/>
</dbReference>
<evidence type="ECO:0000256" key="3">
    <source>
        <dbReference type="SAM" id="MobiDB-lite"/>
    </source>
</evidence>
<proteinExistence type="inferred from homology"/>
<dbReference type="Gene3D" id="3.30.750.24">
    <property type="entry name" value="STAS domain"/>
    <property type="match status" value="1"/>
</dbReference>
<dbReference type="Proteomes" id="UP000324965">
    <property type="component" value="Unassembled WGS sequence"/>
</dbReference>
<dbReference type="EMBL" id="VDFC01000015">
    <property type="protein sequence ID" value="KAA0941540.1"/>
    <property type="molecule type" value="Genomic_DNA"/>
</dbReference>
<evidence type="ECO:0000313" key="6">
    <source>
        <dbReference type="Proteomes" id="UP000324965"/>
    </source>
</evidence>
<dbReference type="CDD" id="cd07043">
    <property type="entry name" value="STAS_anti-anti-sigma_factors"/>
    <property type="match status" value="1"/>
</dbReference>
<dbReference type="Pfam" id="PF01740">
    <property type="entry name" value="STAS"/>
    <property type="match status" value="1"/>
</dbReference>
<dbReference type="InterPro" id="IPR003658">
    <property type="entry name" value="Anti-sigma_ant"/>
</dbReference>
<reference evidence="5 6" key="1">
    <citation type="submission" date="2019-05" db="EMBL/GenBank/DDBJ databases">
        <authorList>
            <person name="Hariharan J."/>
            <person name="Choudoir M.J."/>
            <person name="Diebold P."/>
            <person name="Panke-Buisse K."/>
            <person name="Buckley D.H."/>
        </authorList>
    </citation>
    <scope>NUCLEOTIDE SEQUENCE [LARGE SCALE GENOMIC DNA]</scope>
    <source>
        <strain evidence="5 6">SUN51</strain>
    </source>
</reference>
<evidence type="ECO:0000313" key="5">
    <source>
        <dbReference type="EMBL" id="KAA0941540.1"/>
    </source>
</evidence>
<evidence type="ECO:0000256" key="2">
    <source>
        <dbReference type="RuleBase" id="RU003749"/>
    </source>
</evidence>
<feature type="domain" description="STAS" evidence="4">
    <location>
        <begin position="77"/>
        <end position="185"/>
    </location>
</feature>
<protein>
    <recommendedName>
        <fullName evidence="2">Anti-sigma factor antagonist</fullName>
    </recommendedName>
</protein>
<sequence length="185" mass="19399">MPSDSTFSRPSPHAANCYTYPLSGRPRSRGQPLGISRVSGRPGGAQSPCTPALPAGAAVDETGTTIHDPSPEDRPAVDRRTHHDSGIRVVSARGEIDADLCPRLQAAVHVEPGARTPRIVLDLSHATLLDSSGINVLVAAYQAAEGAGGWLRIAAPALPVARVLRLTELDTVIDCYPTLDDALTT</sequence>
<dbReference type="InterPro" id="IPR002645">
    <property type="entry name" value="STAS_dom"/>
</dbReference>
<dbReference type="AlphaFoldDB" id="A0A5B0BHK3"/>
<dbReference type="OrthoDB" id="4827422at2"/>